<keyword evidence="2" id="KW-1185">Reference proteome</keyword>
<dbReference type="Gene3D" id="4.10.280.10">
    <property type="entry name" value="Helix-loop-helix DNA-binding domain"/>
    <property type="match status" value="1"/>
</dbReference>
<dbReference type="InterPro" id="IPR018540">
    <property type="entry name" value="Spo0E-like"/>
</dbReference>
<protein>
    <recommendedName>
        <fullName evidence="3">Aspartyl-phosphate phosphatase Spo0E family protein</fullName>
    </recommendedName>
</protein>
<evidence type="ECO:0000313" key="2">
    <source>
        <dbReference type="Proteomes" id="UP000789833"/>
    </source>
</evidence>
<dbReference type="Pfam" id="PF09388">
    <property type="entry name" value="SpoOE-like"/>
    <property type="match status" value="1"/>
</dbReference>
<name>A0ABM8YPN1_9BACI</name>
<evidence type="ECO:0008006" key="3">
    <source>
        <dbReference type="Google" id="ProtNLM"/>
    </source>
</evidence>
<comment type="caution">
    <text evidence="1">The sequence shown here is derived from an EMBL/GenBank/DDBJ whole genome shotgun (WGS) entry which is preliminary data.</text>
</comment>
<dbReference type="RefSeq" id="WP_230501806.1">
    <property type="nucleotide sequence ID" value="NZ_CAKJTJ010000014.1"/>
</dbReference>
<accession>A0ABM8YPN1</accession>
<dbReference type="InterPro" id="IPR036638">
    <property type="entry name" value="HLH_DNA-bd_sf"/>
</dbReference>
<evidence type="ECO:0000313" key="1">
    <source>
        <dbReference type="EMBL" id="CAG9621852.1"/>
    </source>
</evidence>
<organism evidence="1 2">
    <name type="scientific">Sutcliffiella rhizosphaerae</name>
    <dbReference type="NCBI Taxonomy" id="2880967"/>
    <lineage>
        <taxon>Bacteria</taxon>
        <taxon>Bacillati</taxon>
        <taxon>Bacillota</taxon>
        <taxon>Bacilli</taxon>
        <taxon>Bacillales</taxon>
        <taxon>Bacillaceae</taxon>
        <taxon>Sutcliffiella</taxon>
    </lineage>
</organism>
<proteinExistence type="predicted"/>
<dbReference type="EMBL" id="CAKJTJ010000014">
    <property type="protein sequence ID" value="CAG9621852.1"/>
    <property type="molecule type" value="Genomic_DNA"/>
</dbReference>
<sequence>MATKQELINLIELKRAELIDIVAKYGMSSSKTLKLSQELDTLLNKYNHIIVTK</sequence>
<dbReference type="SUPFAM" id="SSF140500">
    <property type="entry name" value="BAS1536-like"/>
    <property type="match status" value="1"/>
</dbReference>
<dbReference type="Proteomes" id="UP000789833">
    <property type="component" value="Unassembled WGS sequence"/>
</dbReference>
<dbReference type="InterPro" id="IPR053028">
    <property type="entry name" value="Spo0E-like_phosphatase"/>
</dbReference>
<gene>
    <name evidence="1" type="ORF">BACCIP111883_02643</name>
</gene>
<dbReference type="PANTHER" id="PTHR41263:SF1">
    <property type="entry name" value="ASPARTYL-PHOSPHATE PHOSPHATASE YISI"/>
    <property type="match status" value="1"/>
</dbReference>
<reference evidence="1 2" key="1">
    <citation type="submission" date="2021-10" db="EMBL/GenBank/DDBJ databases">
        <authorList>
            <person name="Criscuolo A."/>
        </authorList>
    </citation>
    <scope>NUCLEOTIDE SEQUENCE [LARGE SCALE GENOMIC DNA]</scope>
    <source>
        <strain evidence="2">CIP 111883</strain>
    </source>
</reference>
<dbReference type="PANTHER" id="PTHR41263">
    <property type="entry name" value="ASPARTYL-PHOSPHATE PHOSPHATASE YISI"/>
    <property type="match status" value="1"/>
</dbReference>
<dbReference type="InterPro" id="IPR037208">
    <property type="entry name" value="Spo0E-like_sf"/>
</dbReference>